<sequence length="89" mass="10055">MFVRGVQVLAVMKHRYDEEAESQKKKYETDGEALLTWSVVQKRLPWSVIILIGAGFAFSEVIKKSCLEELISQKVLESLHGVPPVVVQL</sequence>
<comment type="subcellular location">
    <subcellularLocation>
        <location evidence="1">Membrane</location>
        <topology evidence="1">Multi-pass membrane protein</topology>
    </subcellularLocation>
</comment>
<proteinExistence type="predicted"/>
<keyword evidence="4" id="KW-0472">Membrane</keyword>
<reference evidence="7" key="1">
    <citation type="submission" date="2016-06" db="UniProtKB">
        <authorList>
            <consortium name="WormBaseParasite"/>
        </authorList>
    </citation>
    <scope>IDENTIFICATION</scope>
</reference>
<keyword evidence="2" id="KW-0812">Transmembrane</keyword>
<reference evidence="5 6" key="2">
    <citation type="submission" date="2018-11" db="EMBL/GenBank/DDBJ databases">
        <authorList>
            <consortium name="Pathogen Informatics"/>
        </authorList>
    </citation>
    <scope>NUCLEOTIDE SEQUENCE [LARGE SCALE GENOMIC DNA]</scope>
</reference>
<evidence type="ECO:0000313" key="7">
    <source>
        <dbReference type="WBParaSite" id="TCNE_0000391401-mRNA-1"/>
    </source>
</evidence>
<dbReference type="EMBL" id="UYWY01005680">
    <property type="protein sequence ID" value="VDM29630.1"/>
    <property type="molecule type" value="Genomic_DNA"/>
</dbReference>
<evidence type="ECO:0000256" key="2">
    <source>
        <dbReference type="ARBA" id="ARBA00022692"/>
    </source>
</evidence>
<dbReference type="PANTHER" id="PTHR10283:SF82">
    <property type="entry name" value="SOLUTE CARRIER FAMILY 13 MEMBER 2"/>
    <property type="match status" value="1"/>
</dbReference>
<dbReference type="WBParaSite" id="TCNE_0000391401-mRNA-1">
    <property type="protein sequence ID" value="TCNE_0000391401-mRNA-1"/>
    <property type="gene ID" value="TCNE_0000391401"/>
</dbReference>
<keyword evidence="3" id="KW-1133">Transmembrane helix</keyword>
<keyword evidence="6" id="KW-1185">Reference proteome</keyword>
<evidence type="ECO:0000256" key="3">
    <source>
        <dbReference type="ARBA" id="ARBA00022989"/>
    </source>
</evidence>
<dbReference type="GO" id="GO:0015137">
    <property type="term" value="F:citrate transmembrane transporter activity"/>
    <property type="evidence" value="ECO:0007669"/>
    <property type="project" value="TreeGrafter"/>
</dbReference>
<dbReference type="Proteomes" id="UP000050794">
    <property type="component" value="Unassembled WGS sequence"/>
</dbReference>
<dbReference type="AlphaFoldDB" id="A0A183U5Z4"/>
<protein>
    <submittedName>
        <fullName evidence="7">Mitochondrial import receptor subunit TOM22 homolog</fullName>
    </submittedName>
</protein>
<evidence type="ECO:0000256" key="4">
    <source>
        <dbReference type="ARBA" id="ARBA00023136"/>
    </source>
</evidence>
<evidence type="ECO:0000313" key="5">
    <source>
        <dbReference type="EMBL" id="VDM29630.1"/>
    </source>
</evidence>
<dbReference type="GO" id="GO:0015141">
    <property type="term" value="F:succinate transmembrane transporter activity"/>
    <property type="evidence" value="ECO:0007669"/>
    <property type="project" value="TreeGrafter"/>
</dbReference>
<accession>A0A183U5Z4</accession>
<gene>
    <name evidence="5" type="ORF">TCNE_LOCUS3913</name>
</gene>
<evidence type="ECO:0000256" key="1">
    <source>
        <dbReference type="ARBA" id="ARBA00004141"/>
    </source>
</evidence>
<dbReference type="PANTHER" id="PTHR10283">
    <property type="entry name" value="SOLUTE CARRIER FAMILY 13 MEMBER"/>
    <property type="match status" value="1"/>
</dbReference>
<dbReference type="GO" id="GO:0005886">
    <property type="term" value="C:plasma membrane"/>
    <property type="evidence" value="ECO:0007669"/>
    <property type="project" value="TreeGrafter"/>
</dbReference>
<evidence type="ECO:0000313" key="6">
    <source>
        <dbReference type="Proteomes" id="UP000050794"/>
    </source>
</evidence>
<organism evidence="6 7">
    <name type="scientific">Toxocara canis</name>
    <name type="common">Canine roundworm</name>
    <dbReference type="NCBI Taxonomy" id="6265"/>
    <lineage>
        <taxon>Eukaryota</taxon>
        <taxon>Metazoa</taxon>
        <taxon>Ecdysozoa</taxon>
        <taxon>Nematoda</taxon>
        <taxon>Chromadorea</taxon>
        <taxon>Rhabditida</taxon>
        <taxon>Spirurina</taxon>
        <taxon>Ascaridomorpha</taxon>
        <taxon>Ascaridoidea</taxon>
        <taxon>Toxocaridae</taxon>
        <taxon>Toxocara</taxon>
    </lineage>
</organism>
<name>A0A183U5Z4_TOXCA</name>